<name>A0A1F5KBD4_9BACT</name>
<proteinExistence type="inferred from homology"/>
<evidence type="ECO:0000259" key="2">
    <source>
        <dbReference type="Pfam" id="PF01370"/>
    </source>
</evidence>
<dbReference type="Pfam" id="PF01370">
    <property type="entry name" value="Epimerase"/>
    <property type="match status" value="1"/>
</dbReference>
<comment type="caution">
    <text evidence="3">The sequence shown here is derived from an EMBL/GenBank/DDBJ whole genome shotgun (WGS) entry which is preliminary data.</text>
</comment>
<organism evidence="3 4">
    <name type="scientific">Candidatus Daviesbacteria bacterium RIFCSPHIGHO2_12_FULL_37_11</name>
    <dbReference type="NCBI Taxonomy" id="1797777"/>
    <lineage>
        <taxon>Bacteria</taxon>
        <taxon>Candidatus Daviesiibacteriota</taxon>
    </lineage>
</organism>
<dbReference type="AlphaFoldDB" id="A0A1F5KBD4"/>
<comment type="similarity">
    <text evidence="1">Belongs to the NAD(P)-dependent epimerase/dehydratase family.</text>
</comment>
<reference evidence="3 4" key="1">
    <citation type="journal article" date="2016" name="Nat. Commun.">
        <title>Thousands of microbial genomes shed light on interconnected biogeochemical processes in an aquifer system.</title>
        <authorList>
            <person name="Anantharaman K."/>
            <person name="Brown C.T."/>
            <person name="Hug L.A."/>
            <person name="Sharon I."/>
            <person name="Castelle C.J."/>
            <person name="Probst A.J."/>
            <person name="Thomas B.C."/>
            <person name="Singh A."/>
            <person name="Wilkins M.J."/>
            <person name="Karaoz U."/>
            <person name="Brodie E.L."/>
            <person name="Williams K.H."/>
            <person name="Hubbard S.S."/>
            <person name="Banfield J.F."/>
        </authorList>
    </citation>
    <scope>NUCLEOTIDE SEQUENCE [LARGE SCALE GENOMIC DNA]</scope>
</reference>
<sequence>MRKDKVSDGSNAHKYVLVTGAAGLIGSEAVRFFCKKNFKVIGIDNDLRKYFFGPAASTSWNKTLLEEEFSNYLHISADIRNEKEINRIFEFFKPVLIIHTAAQPSHDWAAKEPLTDFTINALGTHILLEAFRNHCPDATFIFTSTNKVYGDNPNKLPLKEQATRYEIDSKHKYKNGIDELMSIDQNTHSIFGVSKTAADLMVQEYGKYFGLKTGTFRGGCLTGPAHSSAQLHGFLAYLVYCIVNEKTYTIFGYKGKQVRDNIHSIDVICAFYEFYLHPKPGEVYNIGGSRFSNVSVIEAIEKVEHITGKKAKIEFNSKNRIGDHIWYISDVSKFQEHFPNWKYTYDGNRILEELCEYATNPKNVT</sequence>
<evidence type="ECO:0000313" key="4">
    <source>
        <dbReference type="Proteomes" id="UP000176527"/>
    </source>
</evidence>
<dbReference type="Gene3D" id="3.40.50.720">
    <property type="entry name" value="NAD(P)-binding Rossmann-like Domain"/>
    <property type="match status" value="1"/>
</dbReference>
<dbReference type="PANTHER" id="PTHR43000">
    <property type="entry name" value="DTDP-D-GLUCOSE 4,6-DEHYDRATASE-RELATED"/>
    <property type="match status" value="1"/>
</dbReference>
<dbReference type="InterPro" id="IPR036291">
    <property type="entry name" value="NAD(P)-bd_dom_sf"/>
</dbReference>
<feature type="domain" description="NAD-dependent epimerase/dehydratase" evidence="2">
    <location>
        <begin position="16"/>
        <end position="287"/>
    </location>
</feature>
<dbReference type="SUPFAM" id="SSF51735">
    <property type="entry name" value="NAD(P)-binding Rossmann-fold domains"/>
    <property type="match status" value="1"/>
</dbReference>
<dbReference type="EMBL" id="MFDE01000025">
    <property type="protein sequence ID" value="OGE38246.1"/>
    <property type="molecule type" value="Genomic_DNA"/>
</dbReference>
<gene>
    <name evidence="3" type="ORF">A3F00_02890</name>
</gene>
<dbReference type="InterPro" id="IPR001509">
    <property type="entry name" value="Epimerase_deHydtase"/>
</dbReference>
<accession>A0A1F5KBD4</accession>
<evidence type="ECO:0000313" key="3">
    <source>
        <dbReference type="EMBL" id="OGE38246.1"/>
    </source>
</evidence>
<dbReference type="Proteomes" id="UP000176527">
    <property type="component" value="Unassembled WGS sequence"/>
</dbReference>
<evidence type="ECO:0000256" key="1">
    <source>
        <dbReference type="ARBA" id="ARBA00007637"/>
    </source>
</evidence>
<protein>
    <submittedName>
        <fullName evidence="3">NAD-dependent epimerase</fullName>
    </submittedName>
</protein>